<keyword evidence="1" id="KW-1133">Transmembrane helix</keyword>
<keyword evidence="3" id="KW-1185">Reference proteome</keyword>
<evidence type="ECO:0000256" key="1">
    <source>
        <dbReference type="SAM" id="Phobius"/>
    </source>
</evidence>
<proteinExistence type="predicted"/>
<accession>A0ABW4V9C0</accession>
<name>A0ABW4V9C0_9MICO</name>
<protein>
    <submittedName>
        <fullName evidence="2">Uncharacterized protein</fullName>
    </submittedName>
</protein>
<evidence type="ECO:0000313" key="3">
    <source>
        <dbReference type="Proteomes" id="UP001597338"/>
    </source>
</evidence>
<dbReference type="RefSeq" id="WP_377198446.1">
    <property type="nucleotide sequence ID" value="NZ_JBHUHF010000001.1"/>
</dbReference>
<dbReference type="EMBL" id="JBHUHF010000001">
    <property type="protein sequence ID" value="MFD2026628.1"/>
    <property type="molecule type" value="Genomic_DNA"/>
</dbReference>
<evidence type="ECO:0000313" key="2">
    <source>
        <dbReference type="EMBL" id="MFD2026628.1"/>
    </source>
</evidence>
<feature type="transmembrane region" description="Helical" evidence="1">
    <location>
        <begin position="57"/>
        <end position="73"/>
    </location>
</feature>
<dbReference type="Proteomes" id="UP001597338">
    <property type="component" value="Unassembled WGS sequence"/>
</dbReference>
<sequence>MSDVVWMKYRRTSQRVFVSDPLATPEAIRPAMTRFEQAYAAAAAPEKPKWFTWVAKHWYLTYVPPMVIVYLVLARSDLATVQRIIYAVVIGFFAANLIALVVTGIAERRARKAANTHAATIARADKNRTVRVLPERYWVSATAVLDAAPTQEETVHRLVWRIAAVDDVRADADASSAADRLLDLERQVRAS</sequence>
<feature type="transmembrane region" description="Helical" evidence="1">
    <location>
        <begin position="85"/>
        <end position="106"/>
    </location>
</feature>
<organism evidence="2 3">
    <name type="scientific">Promicromonospora aerolata</name>
    <dbReference type="NCBI Taxonomy" id="195749"/>
    <lineage>
        <taxon>Bacteria</taxon>
        <taxon>Bacillati</taxon>
        <taxon>Actinomycetota</taxon>
        <taxon>Actinomycetes</taxon>
        <taxon>Micrococcales</taxon>
        <taxon>Promicromonosporaceae</taxon>
        <taxon>Promicromonospora</taxon>
    </lineage>
</organism>
<reference evidence="3" key="1">
    <citation type="journal article" date="2019" name="Int. J. Syst. Evol. Microbiol.">
        <title>The Global Catalogue of Microorganisms (GCM) 10K type strain sequencing project: providing services to taxonomists for standard genome sequencing and annotation.</title>
        <authorList>
            <consortium name="The Broad Institute Genomics Platform"/>
            <consortium name="The Broad Institute Genome Sequencing Center for Infectious Disease"/>
            <person name="Wu L."/>
            <person name="Ma J."/>
        </authorList>
    </citation>
    <scope>NUCLEOTIDE SEQUENCE [LARGE SCALE GENOMIC DNA]</scope>
    <source>
        <strain evidence="3">CCM 7043</strain>
    </source>
</reference>
<keyword evidence="1" id="KW-0812">Transmembrane</keyword>
<gene>
    <name evidence="2" type="ORF">ACFSL2_14020</name>
</gene>
<keyword evidence="1" id="KW-0472">Membrane</keyword>
<comment type="caution">
    <text evidence="2">The sequence shown here is derived from an EMBL/GenBank/DDBJ whole genome shotgun (WGS) entry which is preliminary data.</text>
</comment>